<evidence type="ECO:0000256" key="4">
    <source>
        <dbReference type="ARBA" id="ARBA00037621"/>
    </source>
</evidence>
<comment type="function">
    <text evidence="4">Prothymosin alpha may mediate immune function by conferring resistance to certain opportunistic infections.</text>
</comment>
<reference evidence="8" key="2">
    <citation type="submission" date="2025-09" db="UniProtKB">
        <authorList>
            <consortium name="Ensembl"/>
        </authorList>
    </citation>
    <scope>IDENTIFICATION</scope>
</reference>
<evidence type="ECO:0000313" key="8">
    <source>
        <dbReference type="Ensembl" id="ENSNVIP00000031232.1"/>
    </source>
</evidence>
<accession>A0A8C7EXX7</accession>
<dbReference type="Proteomes" id="UP000694425">
    <property type="component" value="Unplaced"/>
</dbReference>
<evidence type="ECO:0000313" key="9">
    <source>
        <dbReference type="Proteomes" id="UP000694425"/>
    </source>
</evidence>
<protein>
    <recommendedName>
        <fullName evidence="6">Prothymosin alpha</fullName>
    </recommendedName>
</protein>
<comment type="subcellular location">
    <subcellularLocation>
        <location evidence="1">Nucleus</location>
    </subcellularLocation>
</comment>
<sequence>GTDVALSVTTKDLRDKKDVVWGVGVGRDVPASGDTNEKSGEQEATSEVGQEGEGEGEREEDGDEDEEVEVDLGQRAAEDVEGDDQDCSKRTNLLYRSSPGVSASP</sequence>
<evidence type="ECO:0000256" key="3">
    <source>
        <dbReference type="ARBA" id="ARBA00023242"/>
    </source>
</evidence>
<organism evidence="8 9">
    <name type="scientific">Neovison vison</name>
    <name type="common">American mink</name>
    <name type="synonym">Mustela vison</name>
    <dbReference type="NCBI Taxonomy" id="452646"/>
    <lineage>
        <taxon>Eukaryota</taxon>
        <taxon>Metazoa</taxon>
        <taxon>Chordata</taxon>
        <taxon>Craniata</taxon>
        <taxon>Vertebrata</taxon>
        <taxon>Euteleostomi</taxon>
        <taxon>Mammalia</taxon>
        <taxon>Eutheria</taxon>
        <taxon>Laurasiatheria</taxon>
        <taxon>Carnivora</taxon>
        <taxon>Caniformia</taxon>
        <taxon>Musteloidea</taxon>
        <taxon>Mustelidae</taxon>
        <taxon>Mustelinae</taxon>
        <taxon>Neogale</taxon>
    </lineage>
</organism>
<evidence type="ECO:0000256" key="6">
    <source>
        <dbReference type="ARBA" id="ARBA00040447"/>
    </source>
</evidence>
<comment type="subunit">
    <text evidence="5">Interacts with NUPR1; regulates apoptotic process.</text>
</comment>
<dbReference type="AlphaFoldDB" id="A0A8C7EXX7"/>
<name>A0A8C7EXX7_NEOVI</name>
<evidence type="ECO:0000256" key="5">
    <source>
        <dbReference type="ARBA" id="ARBA00038744"/>
    </source>
</evidence>
<reference evidence="8" key="1">
    <citation type="submission" date="2025-08" db="UniProtKB">
        <authorList>
            <consortium name="Ensembl"/>
        </authorList>
    </citation>
    <scope>IDENTIFICATION</scope>
</reference>
<proteinExistence type="inferred from homology"/>
<feature type="region of interest" description="Disordered" evidence="7">
    <location>
        <begin position="21"/>
        <end position="105"/>
    </location>
</feature>
<evidence type="ECO:0000256" key="1">
    <source>
        <dbReference type="ARBA" id="ARBA00004123"/>
    </source>
</evidence>
<dbReference type="Pfam" id="PF03247">
    <property type="entry name" value="Prothymosin"/>
    <property type="match status" value="1"/>
</dbReference>
<comment type="similarity">
    <text evidence="2">Belongs to the pro/parathymosin family.</text>
</comment>
<evidence type="ECO:0000256" key="2">
    <source>
        <dbReference type="ARBA" id="ARBA00008032"/>
    </source>
</evidence>
<keyword evidence="3" id="KW-0539">Nucleus</keyword>
<dbReference type="GO" id="GO:0045944">
    <property type="term" value="P:positive regulation of transcription by RNA polymerase II"/>
    <property type="evidence" value="ECO:0007669"/>
    <property type="project" value="TreeGrafter"/>
</dbReference>
<evidence type="ECO:0000256" key="7">
    <source>
        <dbReference type="SAM" id="MobiDB-lite"/>
    </source>
</evidence>
<dbReference type="GO" id="GO:0005634">
    <property type="term" value="C:nucleus"/>
    <property type="evidence" value="ECO:0007669"/>
    <property type="project" value="UniProtKB-SubCell"/>
</dbReference>
<dbReference type="PANTHER" id="PTHR22745">
    <property type="entry name" value="PROTHYMOSIN ALPHA"/>
    <property type="match status" value="1"/>
</dbReference>
<feature type="compositionally biased region" description="Acidic residues" evidence="7">
    <location>
        <begin position="50"/>
        <end position="70"/>
    </location>
</feature>
<feature type="compositionally biased region" description="Polar residues" evidence="7">
    <location>
        <begin position="90"/>
        <end position="105"/>
    </location>
</feature>
<dbReference type="Ensembl" id="ENSNVIT00000036178.1">
    <property type="protein sequence ID" value="ENSNVIP00000031232.1"/>
    <property type="gene ID" value="ENSNVIG00000024035.1"/>
</dbReference>
<dbReference type="GO" id="GO:0042393">
    <property type="term" value="F:histone binding"/>
    <property type="evidence" value="ECO:0007669"/>
    <property type="project" value="TreeGrafter"/>
</dbReference>
<dbReference type="InterPro" id="IPR004931">
    <property type="entry name" value="Pro/parathymosin"/>
</dbReference>
<dbReference type="GO" id="GO:0043066">
    <property type="term" value="P:negative regulation of apoptotic process"/>
    <property type="evidence" value="ECO:0007669"/>
    <property type="project" value="TreeGrafter"/>
</dbReference>
<dbReference type="PANTHER" id="PTHR22745:SF0">
    <property type="entry name" value="PROTHYMOSIN ALPHA"/>
    <property type="match status" value="1"/>
</dbReference>
<keyword evidence="9" id="KW-1185">Reference proteome</keyword>